<reference evidence="1 2" key="6">
    <citation type="journal article" date="2011" name="Appl. Environ. Microbiol.">
        <title>Involvement of the azorhizobial chromosome partition gene (parA) in the onset of bacteroid differentiation during Sesbania rostrata stem nodule development.</title>
        <authorList>
            <person name="Liu CT."/>
            <person name="Lee KB."/>
            <person name="Wang YS."/>
            <person name="Peng MH."/>
            <person name="Lee KT."/>
            <person name="Suzuki S."/>
            <person name="Suzuki T."/>
            <person name="Oyaizu H."/>
        </authorList>
    </citation>
    <scope>NUCLEOTIDE SEQUENCE [LARGE SCALE GENOMIC DNA]</scope>
    <source>
        <strain evidence="2">ATCC 43989 / DSM 5975 / JCM 20966 / LMG 6465 / NBRC 14845 / NCIMB 13405 / ORS 571</strain>
    </source>
</reference>
<keyword evidence="2" id="KW-1185">Reference proteome</keyword>
<sequence length="132" mass="14695">MAGPRICRKLQTAPAQMRIGRHLLSSGVRFVAFACTIPAVPTVQQDDDAIRITRWDFAPGAVTGWHRHDWPYFVVMLTDGILRVHNGTDVIDNPLKVGQSYGRKEGITHDVMNGSPHPIAFVEIEIKKPEAL</sequence>
<name>A8IB46_AZOC5</name>
<dbReference type="InterPro" id="IPR014710">
    <property type="entry name" value="RmlC-like_jellyroll"/>
</dbReference>
<accession>A8IB46</accession>
<dbReference type="HOGENOM" id="CLU_130991_3_0_5"/>
<evidence type="ECO:0008006" key="3">
    <source>
        <dbReference type="Google" id="ProtNLM"/>
    </source>
</evidence>
<reference evidence="1 2" key="4">
    <citation type="journal article" date="2009" name="Appl. Environ. Microbiol.">
        <title>Comparative genome-wide transcriptional profiling of Azorhizobium caulinodans ORS571 grown under free-living and symbiotic conditions.</title>
        <authorList>
            <person name="Tsukada S."/>
            <person name="Aono T."/>
            <person name="Akiba N."/>
            <person name="Lee KB."/>
            <person name="Liu CT."/>
            <person name="Toyazaki H."/>
            <person name="Oyaizu H."/>
        </authorList>
    </citation>
    <scope>NUCLEOTIDE SEQUENCE [LARGE SCALE GENOMIC DNA]</scope>
    <source>
        <strain evidence="2">ATCC 43989 / DSM 5975 / JCM 20966 / LMG 6465 / NBRC 14845 / NCIMB 13405 / ORS 571</strain>
    </source>
</reference>
<dbReference type="InterPro" id="IPR011051">
    <property type="entry name" value="RmlC_Cupin_sf"/>
</dbReference>
<gene>
    <name evidence="1" type="ordered locus">AZC_2608</name>
</gene>
<dbReference type="KEGG" id="azc:AZC_2608"/>
<dbReference type="eggNOG" id="COG1917">
    <property type="taxonomic scope" value="Bacteria"/>
</dbReference>
<reference evidence="1 2" key="3">
    <citation type="journal article" date="2008" name="BMC Genomics">
        <title>The genome of the versatile nitrogen fixer Azorhizobium caulinodans ORS571.</title>
        <authorList>
            <person name="Lee KB."/>
            <person name="Backer P.D."/>
            <person name="Aono T."/>
            <person name="Liu CT."/>
            <person name="Suzuki S."/>
            <person name="Suzuki T."/>
            <person name="Kaneko T."/>
            <person name="Yamada M."/>
            <person name="Tabata S."/>
            <person name="Kupfer D.M."/>
            <person name="Najar F.Z."/>
            <person name="Wiley G.B."/>
            <person name="Roe B."/>
            <person name="Binnewies T.T."/>
            <person name="Ussery D.W."/>
            <person name="D'Haeze W."/>
            <person name="Herder J.D."/>
            <person name="Gevers D."/>
            <person name="Vereecke D."/>
            <person name="Holsters M."/>
            <person name="Oyaizu H."/>
        </authorList>
    </citation>
    <scope>NUCLEOTIDE SEQUENCE [LARGE SCALE GENOMIC DNA]</scope>
    <source>
        <strain evidence="2">ATCC 43989 / DSM 5975 / JCM 20966 / LMG 6465 / NBRC 14845 / NCIMB 13405 / ORS 571</strain>
    </source>
</reference>
<dbReference type="STRING" id="438753.AZC_2608"/>
<reference evidence="1 2" key="5">
    <citation type="journal article" date="2010" name="Appl. Environ. Microbiol.">
        <title>phrR-like gene praR of Azorhizobium caulinodans ORS571 is essential for symbiosis with Sesbania rostrata and is involved in expression of reb genes.</title>
        <authorList>
            <person name="Akiba N."/>
            <person name="Aono T."/>
            <person name="Toyazaki H."/>
            <person name="Sato S."/>
            <person name="Oyaizu H."/>
        </authorList>
    </citation>
    <scope>NUCLEOTIDE SEQUENCE [LARGE SCALE GENOMIC DNA]</scope>
    <source>
        <strain evidence="2">ATCC 43989 / DSM 5975 / JCM 20966 / LMG 6465 / NBRC 14845 / NCIMB 13405 / ORS 571</strain>
    </source>
</reference>
<reference evidence="1 2" key="1">
    <citation type="journal article" date="2007" name="Appl. Environ. Microbiol.">
        <title>Rhizobial factors required for stem nodule maturation and maintenance in Sesbania rostrata-Azorhizobium caulinodans ORS571 symbiosis.</title>
        <authorList>
            <person name="Suzuki S."/>
            <person name="Aono T."/>
            <person name="Lee KB."/>
            <person name="Suzuki T."/>
            <person name="Liu CT."/>
            <person name="Miwa H."/>
            <person name="Wakao S."/>
            <person name="Iki T."/>
            <person name="Oyaizu H."/>
        </authorList>
    </citation>
    <scope>NUCLEOTIDE SEQUENCE [LARGE SCALE GENOMIC DNA]</scope>
    <source>
        <strain evidence="2">ATCC 43989 / DSM 5975 / JCM 20966 / LMG 6465 / NBRC 14845 / NCIMB 13405 / ORS 571</strain>
    </source>
</reference>
<dbReference type="Gene3D" id="2.60.120.10">
    <property type="entry name" value="Jelly Rolls"/>
    <property type="match status" value="1"/>
</dbReference>
<evidence type="ECO:0000313" key="1">
    <source>
        <dbReference type="EMBL" id="BAF88606.1"/>
    </source>
</evidence>
<dbReference type="CDD" id="cd06982">
    <property type="entry name" value="cupin_BauB-like"/>
    <property type="match status" value="1"/>
</dbReference>
<dbReference type="Proteomes" id="UP000000270">
    <property type="component" value="Chromosome"/>
</dbReference>
<proteinExistence type="predicted"/>
<dbReference type="AlphaFoldDB" id="A8IB46"/>
<evidence type="ECO:0000313" key="2">
    <source>
        <dbReference type="Proteomes" id="UP000000270"/>
    </source>
</evidence>
<dbReference type="SUPFAM" id="SSF51182">
    <property type="entry name" value="RmlC-like cupins"/>
    <property type="match status" value="1"/>
</dbReference>
<reference evidence="2" key="2">
    <citation type="submission" date="2007-04" db="EMBL/GenBank/DDBJ databases">
        <title>Complete genome sequence of the nitrogen-fixing bacterium Azorhizobium caulinodans ORS571.</title>
        <authorList>
            <person name="Lee K.B."/>
            <person name="Backer P.D."/>
            <person name="Aono T."/>
            <person name="Liu C.T."/>
            <person name="Suzuki S."/>
            <person name="Suzuki T."/>
            <person name="Kaneko T."/>
            <person name="Yamada M."/>
            <person name="Tabata S."/>
            <person name="Kupfer D.M."/>
            <person name="Najar F.Z."/>
            <person name="Wiley G.B."/>
            <person name="Roe B."/>
            <person name="Binnewies T."/>
            <person name="Ussery D."/>
            <person name="Vereecke D."/>
            <person name="Gevers D."/>
            <person name="Holsters M."/>
            <person name="Oyaizu H."/>
        </authorList>
    </citation>
    <scope>NUCLEOTIDE SEQUENCE [LARGE SCALE GENOMIC DNA]</scope>
    <source>
        <strain evidence="2">ATCC 43989 / DSM 5975 / JCM 20966 / LMG 6465 / NBRC 14845 / NCIMB 13405 / ORS 571</strain>
    </source>
</reference>
<dbReference type="EMBL" id="AP009384">
    <property type="protein sequence ID" value="BAF88606.1"/>
    <property type="molecule type" value="Genomic_DNA"/>
</dbReference>
<protein>
    <recommendedName>
        <fullName evidence="3">Cupin 2 conserved barrel domain-containing protein</fullName>
    </recommendedName>
</protein>
<organism evidence="1 2">
    <name type="scientific">Azorhizobium caulinodans (strain ATCC 43989 / DSM 5975 / JCM 20966 / LMG 6465 / NBRC 14845 / NCIMB 13405 / ORS 571)</name>
    <dbReference type="NCBI Taxonomy" id="438753"/>
    <lineage>
        <taxon>Bacteria</taxon>
        <taxon>Pseudomonadati</taxon>
        <taxon>Pseudomonadota</taxon>
        <taxon>Alphaproteobacteria</taxon>
        <taxon>Hyphomicrobiales</taxon>
        <taxon>Xanthobacteraceae</taxon>
        <taxon>Azorhizobium</taxon>
    </lineage>
</organism>